<name>A0A0A9DCG5_ARUDO</name>
<accession>A0A0A9DCG5</accession>
<organism evidence="1">
    <name type="scientific">Arundo donax</name>
    <name type="common">Giant reed</name>
    <name type="synonym">Donax arundinaceus</name>
    <dbReference type="NCBI Taxonomy" id="35708"/>
    <lineage>
        <taxon>Eukaryota</taxon>
        <taxon>Viridiplantae</taxon>
        <taxon>Streptophyta</taxon>
        <taxon>Embryophyta</taxon>
        <taxon>Tracheophyta</taxon>
        <taxon>Spermatophyta</taxon>
        <taxon>Magnoliopsida</taxon>
        <taxon>Liliopsida</taxon>
        <taxon>Poales</taxon>
        <taxon>Poaceae</taxon>
        <taxon>PACMAD clade</taxon>
        <taxon>Arundinoideae</taxon>
        <taxon>Arundineae</taxon>
        <taxon>Arundo</taxon>
    </lineage>
</organism>
<dbReference type="AlphaFoldDB" id="A0A0A9DCG5"/>
<protein>
    <submittedName>
        <fullName evidence="1">Uncharacterized protein</fullName>
    </submittedName>
</protein>
<sequence>MGEAFFKASYTSCHDTPGHIDPVHDHQILAIIEPP</sequence>
<dbReference type="EMBL" id="GBRH01211631">
    <property type="protein sequence ID" value="JAD86264.1"/>
    <property type="molecule type" value="Transcribed_RNA"/>
</dbReference>
<reference evidence="1" key="2">
    <citation type="journal article" date="2015" name="Data Brief">
        <title>Shoot transcriptome of the giant reed, Arundo donax.</title>
        <authorList>
            <person name="Barrero R.A."/>
            <person name="Guerrero F.D."/>
            <person name="Moolhuijzen P."/>
            <person name="Goolsby J.A."/>
            <person name="Tidwell J."/>
            <person name="Bellgard S.E."/>
            <person name="Bellgard M.I."/>
        </authorList>
    </citation>
    <scope>NUCLEOTIDE SEQUENCE</scope>
    <source>
        <tissue evidence="1">Shoot tissue taken approximately 20 cm above the soil surface</tissue>
    </source>
</reference>
<reference evidence="1" key="1">
    <citation type="submission" date="2014-09" db="EMBL/GenBank/DDBJ databases">
        <authorList>
            <person name="Magalhaes I.L.F."/>
            <person name="Oliveira U."/>
            <person name="Santos F.R."/>
            <person name="Vidigal T.H.D.A."/>
            <person name="Brescovit A.D."/>
            <person name="Santos A.J."/>
        </authorList>
    </citation>
    <scope>NUCLEOTIDE SEQUENCE</scope>
    <source>
        <tissue evidence="1">Shoot tissue taken approximately 20 cm above the soil surface</tissue>
    </source>
</reference>
<evidence type="ECO:0000313" key="1">
    <source>
        <dbReference type="EMBL" id="JAD86264.1"/>
    </source>
</evidence>
<proteinExistence type="predicted"/>